<dbReference type="PANTHER" id="PTHR43628:SF1">
    <property type="entry name" value="CHITIN SYNTHASE REGULATORY FACTOR 2-RELATED"/>
    <property type="match status" value="1"/>
</dbReference>
<dbReference type="InterPro" id="IPR006597">
    <property type="entry name" value="Sel1-like"/>
</dbReference>
<proteinExistence type="predicted"/>
<comment type="caution">
    <text evidence="1">The sequence shown here is derived from an EMBL/GenBank/DDBJ whole genome shotgun (WGS) entry which is preliminary data.</text>
</comment>
<gene>
    <name evidence="1" type="ORF">RirG_111510</name>
</gene>
<evidence type="ECO:0000313" key="2">
    <source>
        <dbReference type="Proteomes" id="UP000022910"/>
    </source>
</evidence>
<organism evidence="1 2">
    <name type="scientific">Rhizophagus irregularis (strain DAOM 197198w)</name>
    <name type="common">Glomus intraradices</name>
    <dbReference type="NCBI Taxonomy" id="1432141"/>
    <lineage>
        <taxon>Eukaryota</taxon>
        <taxon>Fungi</taxon>
        <taxon>Fungi incertae sedis</taxon>
        <taxon>Mucoromycota</taxon>
        <taxon>Glomeromycotina</taxon>
        <taxon>Glomeromycetes</taxon>
        <taxon>Glomerales</taxon>
        <taxon>Glomeraceae</taxon>
        <taxon>Rhizophagus</taxon>
    </lineage>
</organism>
<name>A0A015JKP3_RHIIW</name>
<dbReference type="SMART" id="SM00671">
    <property type="entry name" value="SEL1"/>
    <property type="match status" value="2"/>
</dbReference>
<dbReference type="AlphaFoldDB" id="A0A015JKP3"/>
<dbReference type="Gene3D" id="1.25.40.10">
    <property type="entry name" value="Tetratricopeptide repeat domain"/>
    <property type="match status" value="1"/>
</dbReference>
<protein>
    <submittedName>
        <fullName evidence="1">Shc1p</fullName>
    </submittedName>
</protein>
<dbReference type="InterPro" id="IPR011990">
    <property type="entry name" value="TPR-like_helical_dom_sf"/>
</dbReference>
<dbReference type="Proteomes" id="UP000022910">
    <property type="component" value="Unassembled WGS sequence"/>
</dbReference>
<dbReference type="EMBL" id="JEMT01017567">
    <property type="protein sequence ID" value="EXX67755.1"/>
    <property type="molecule type" value="Genomic_DNA"/>
</dbReference>
<dbReference type="SUPFAM" id="SSF81901">
    <property type="entry name" value="HCP-like"/>
    <property type="match status" value="1"/>
</dbReference>
<accession>A0A015JKP3</accession>
<sequence length="127" mass="14926">METNLSNLNISNKDTDTINNENCLYCNKPFIEELWCKECISSLEKLTENGDKVAMFNLANKYRDEEGAKKNLEKAFYLYQNAAEKNHIEAMFNLAKRYYNGEGTEKNLEKAFHWYQKAAEKNHIKKQ</sequence>
<reference evidence="1 2" key="1">
    <citation type="submission" date="2014-02" db="EMBL/GenBank/DDBJ databases">
        <title>Single nucleus genome sequencing reveals high similarity among nuclei of an endomycorrhizal fungus.</title>
        <authorList>
            <person name="Lin K."/>
            <person name="Geurts R."/>
            <person name="Zhang Z."/>
            <person name="Limpens E."/>
            <person name="Saunders D.G."/>
            <person name="Mu D."/>
            <person name="Pang E."/>
            <person name="Cao H."/>
            <person name="Cha H."/>
            <person name="Lin T."/>
            <person name="Zhou Q."/>
            <person name="Shang Y."/>
            <person name="Li Y."/>
            <person name="Ivanov S."/>
            <person name="Sharma T."/>
            <person name="Velzen R.V."/>
            <person name="Ruijter N.D."/>
            <person name="Aanen D.K."/>
            <person name="Win J."/>
            <person name="Kamoun S."/>
            <person name="Bisseling T."/>
            <person name="Huang S."/>
        </authorList>
    </citation>
    <scope>NUCLEOTIDE SEQUENCE [LARGE SCALE GENOMIC DNA]</scope>
    <source>
        <strain evidence="2">DAOM197198w</strain>
    </source>
</reference>
<dbReference type="PANTHER" id="PTHR43628">
    <property type="entry name" value="ACTIVATOR OF C KINASE PROTEIN 1-RELATED"/>
    <property type="match status" value="1"/>
</dbReference>
<keyword evidence="2" id="KW-1185">Reference proteome</keyword>
<dbReference type="Pfam" id="PF08238">
    <property type="entry name" value="Sel1"/>
    <property type="match status" value="2"/>
</dbReference>
<dbReference type="InterPro" id="IPR052945">
    <property type="entry name" value="Mitotic_Regulator"/>
</dbReference>
<evidence type="ECO:0000313" key="1">
    <source>
        <dbReference type="EMBL" id="EXX67755.1"/>
    </source>
</evidence>
<dbReference type="HOGENOM" id="CLU_000288_36_11_1"/>